<evidence type="ECO:0000256" key="3">
    <source>
        <dbReference type="ARBA" id="ARBA00011977"/>
    </source>
</evidence>
<keyword evidence="9" id="KW-1185">Reference proteome</keyword>
<sequence>MGGTSREDGPVDVRSLVQGEWLELEIGPGRGGFVFERAAAAPAGLIGLEVRRKWATIVDQRLAKAGLGARARVFAEDAGLALPRLGPDGSIRRIFLHFPDPWWKKRHAKRLVIVKQGFVAEMARLLEPGGELFVQTDVEERAALYEAEIRACPLFVPFGDEGGSPALANNPYNAESPREKRAIVDGLPVHRLRFRRV</sequence>
<dbReference type="RefSeq" id="WP_394826355.1">
    <property type="nucleotide sequence ID" value="NZ_CP089984.1"/>
</dbReference>
<keyword evidence="7" id="KW-0819">tRNA processing</keyword>
<dbReference type="PANTHER" id="PTHR23417">
    <property type="entry name" value="3-DEOXY-D-MANNO-OCTULOSONIC-ACID TRANSFERASE/TRNA GUANINE-N 7 - -METHYLTRANSFERASE"/>
    <property type="match status" value="1"/>
</dbReference>
<dbReference type="InterPro" id="IPR029063">
    <property type="entry name" value="SAM-dependent_MTases_sf"/>
</dbReference>
<evidence type="ECO:0000256" key="7">
    <source>
        <dbReference type="ARBA" id="ARBA00022694"/>
    </source>
</evidence>
<dbReference type="InterPro" id="IPR003358">
    <property type="entry name" value="tRNA_(Gua-N-7)_MeTrfase_Trmb"/>
</dbReference>
<dbReference type="Pfam" id="PF02390">
    <property type="entry name" value="Methyltransf_4"/>
    <property type="match status" value="1"/>
</dbReference>
<dbReference type="Proteomes" id="UP001370348">
    <property type="component" value="Chromosome"/>
</dbReference>
<protein>
    <recommendedName>
        <fullName evidence="3">tRNA (guanine(46)-N(7))-methyltransferase</fullName>
        <ecNumber evidence="3">2.1.1.33</ecNumber>
    </recommendedName>
</protein>
<evidence type="ECO:0000256" key="2">
    <source>
        <dbReference type="ARBA" id="ARBA00003015"/>
    </source>
</evidence>
<dbReference type="EMBL" id="CP089984">
    <property type="protein sequence ID" value="WXB16726.1"/>
    <property type="molecule type" value="Genomic_DNA"/>
</dbReference>
<evidence type="ECO:0000313" key="9">
    <source>
        <dbReference type="Proteomes" id="UP001370348"/>
    </source>
</evidence>
<name>A0ABZ2M3Y2_9BACT</name>
<keyword evidence="6" id="KW-0949">S-adenosyl-L-methionine</keyword>
<gene>
    <name evidence="8" type="ORF">LZC94_05470</name>
</gene>
<dbReference type="PROSITE" id="PS51625">
    <property type="entry name" value="SAM_MT_TRMB"/>
    <property type="match status" value="1"/>
</dbReference>
<dbReference type="Gene3D" id="3.40.50.150">
    <property type="entry name" value="Vaccinia Virus protein VP39"/>
    <property type="match status" value="1"/>
</dbReference>
<evidence type="ECO:0000256" key="6">
    <source>
        <dbReference type="ARBA" id="ARBA00022691"/>
    </source>
</evidence>
<evidence type="ECO:0000313" key="8">
    <source>
        <dbReference type="EMBL" id="WXB16726.1"/>
    </source>
</evidence>
<accession>A0ABZ2M3Y2</accession>
<evidence type="ECO:0000256" key="5">
    <source>
        <dbReference type="ARBA" id="ARBA00022679"/>
    </source>
</evidence>
<proteinExistence type="predicted"/>
<keyword evidence="5" id="KW-0808">Transferase</keyword>
<dbReference type="EC" id="2.1.1.33" evidence="3"/>
<evidence type="ECO:0000256" key="4">
    <source>
        <dbReference type="ARBA" id="ARBA00022603"/>
    </source>
</evidence>
<keyword evidence="4" id="KW-0489">Methyltransferase</keyword>
<dbReference type="PANTHER" id="PTHR23417:SF21">
    <property type="entry name" value="TRNA (GUANINE-N(7)-)-METHYLTRANSFERASE"/>
    <property type="match status" value="1"/>
</dbReference>
<comment type="function">
    <text evidence="2">Catalyzes the formation of N(7)-methylguanine at position 46 (m7G46) in tRNA.</text>
</comment>
<dbReference type="CDD" id="cd02440">
    <property type="entry name" value="AdoMet_MTases"/>
    <property type="match status" value="1"/>
</dbReference>
<dbReference type="SUPFAM" id="SSF53335">
    <property type="entry name" value="S-adenosyl-L-methionine-dependent methyltransferases"/>
    <property type="match status" value="1"/>
</dbReference>
<evidence type="ECO:0000256" key="1">
    <source>
        <dbReference type="ARBA" id="ARBA00000142"/>
    </source>
</evidence>
<comment type="catalytic activity">
    <reaction evidence="1">
        <text>guanosine(46) in tRNA + S-adenosyl-L-methionine = N(7)-methylguanosine(46) in tRNA + S-adenosyl-L-homocysteine</text>
        <dbReference type="Rhea" id="RHEA:42708"/>
        <dbReference type="Rhea" id="RHEA-COMP:10188"/>
        <dbReference type="Rhea" id="RHEA-COMP:10189"/>
        <dbReference type="ChEBI" id="CHEBI:57856"/>
        <dbReference type="ChEBI" id="CHEBI:59789"/>
        <dbReference type="ChEBI" id="CHEBI:74269"/>
        <dbReference type="ChEBI" id="CHEBI:74480"/>
        <dbReference type="EC" id="2.1.1.33"/>
    </reaction>
</comment>
<organism evidence="8 9">
    <name type="scientific">Pendulispora albinea</name>
    <dbReference type="NCBI Taxonomy" id="2741071"/>
    <lineage>
        <taxon>Bacteria</taxon>
        <taxon>Pseudomonadati</taxon>
        <taxon>Myxococcota</taxon>
        <taxon>Myxococcia</taxon>
        <taxon>Myxococcales</taxon>
        <taxon>Sorangiineae</taxon>
        <taxon>Pendulisporaceae</taxon>
        <taxon>Pendulispora</taxon>
    </lineage>
</organism>
<reference evidence="8 9" key="1">
    <citation type="submission" date="2021-12" db="EMBL/GenBank/DDBJ databases">
        <title>Discovery of the Pendulisporaceae a myxobacterial family with distinct sporulation behavior and unique specialized metabolism.</title>
        <authorList>
            <person name="Garcia R."/>
            <person name="Popoff A."/>
            <person name="Bader C.D."/>
            <person name="Loehr J."/>
            <person name="Walesch S."/>
            <person name="Walt C."/>
            <person name="Boldt J."/>
            <person name="Bunk B."/>
            <person name="Haeckl F.J.F.P.J."/>
            <person name="Gunesch A.P."/>
            <person name="Birkelbach J."/>
            <person name="Nuebel U."/>
            <person name="Pietschmann T."/>
            <person name="Bach T."/>
            <person name="Mueller R."/>
        </authorList>
    </citation>
    <scope>NUCLEOTIDE SEQUENCE [LARGE SCALE GENOMIC DNA]</scope>
    <source>
        <strain evidence="8 9">MSr11954</strain>
    </source>
</reference>